<sequence length="2185" mass="251907">MRNPYYIFFLLFFLTISSSAQYKYNKVWAKIENLEIEGKTRSAYKEIDQIRKLAQREDNQSQIIKSFLYQAKYKLLLEENAESNVYEMLLSEIKKTKFPTKNILESILAKSLENYLDSNAYKIRNRTSTDTIISLDYRTWDINTLNKQIHTHYQNSLKQPEQLLIINDAIFPEILKLGDNDQKYRNTLYDLLANRAIGFYNSNNYSHTKKDLAPILPDYYSIPTVFSTKEIGNENEFSFIKNTLKLYQSIEKTHLLRKDSLSLIHTALDRLKFVKQKNNSQNKLYFDALKNLQSQYTGISRTPILLDLAKYYKNNMHIYFRPDYNTKAIEICDQILKEAPNTPPGIEAKKLKELITNSSLKITTENFLMPNKKSRALIKYKDIDSIHISFYKVPFSYQSIKDSYYDIDSLITDFTKNHIPVKKKVYNLPKDQYHIEKSTEVILPELTLGKYLIIVRKNPDTDFKNDIYGINYIQVTPLALIPSSTAQKNSYMVVDRNSGSPIEKATILLKDNRLESPFFRKLTTNKKGIASIRLEKKSHQLNTFVSKGSDSLFVETSINRRYVSSSYYNDYSNDLEAKAKIFTDRSIYRPGQKVYFKGVLTQRKKKKSSPVAGEFVIVTLYDANNNKVKELRLKTNEFGSVHGEFTLPKNRLNGEFTIEMDEDYEEDSKFWEDMYNFEVEEHTFRVEEYKRPRFEITFDKITETYTLNDSVKIKGVAKAFLGAAISNTKVNYTITREKNYQFPDDREEVVITGSTTTNSQGNFVISFIPSINSTTKSVSNLIYNYNIIAEITDINGETRNETQGIRIGYHSLEANILMNQNLSSDKTDNALYVSIKNLNNYPIGYKGTVSIYKLKHPNRILRKRPWNSPDIQQIPKDTFVKFFPNDVYKTEDLDTHNDKDIIKTYTINTEKDDKITLGNIKNWKGGKYIAKFHTKDEFGHEITAEQQFTLTNPKEKYLADNQIFDFKINDSQVETKNILNIELRTAAKSLFVHVEVYQKHKVIFKDVVEIINGQYDIPIDLKQNKQEVHIQVSFIKYNCIWTDKFQYHFPLKKRNDHLSIELETFRNKLQPGANETWKLKILNNNNKASSAEILTSMYDMSLDTFLSHEWEGDIKILGEEPDYYNDAPKINTRTSFRNAITRIKNLQIKHYKPVDFTYNSINTFGFHFSNPERGQRNYLGTISYHSELAKPKVGKQLKIKGGKITGIVVNNLGLPLPGVNIAIKGTTRGTQTDFDGLFTIKVKKNDILIFSYLGFATSEIKVLNNKATIVMREDPSELEEVVVTAQGIRRRTASLNYTVSSITSEEISGEFDRVLNGKVAGVEITSAIGVLGSSSSIKIRGYASVKDKEKVLIILDGKPFLKGRQSLNTEDIIDMQVLKGGAAKAIYGSKAANGVIIITTKKGVEALQKVIPRRNLKETAFFFPQLQTDKKGNVSFSFTSPEALTRWKFQAFAYDKQLNTKLIQSEVITQKQLSIVPNIPRFLREGDTVTISAKIANMDIKKMKGLASLTLIDEISQNDLKTLFLDNNTVQNFAIDARGNTSVSWKLYIPKSVQAIRYKIIAKAGKFSDGEESVIPVLTNRMLVTESIPMWVRPAEQKTFGFPKMIDQPSVTRQNHQITLEYTTNPTWFAIKSLPYLMEYPYECAEQTFAKYYSNEIASHILNSNPKIKKVFDSWKANGKLVSDLEKNQELKSILIQETPWLRNSKNEKEQQTRLAELFDLVKITTKQETILDKLKGMQDTSGGFPWFSGGNTNQYITRHIVSGLGHLKKLQIDTEHAYTSNVIAKKAIAYLDSKYLENYKQQLRIDSTYAFSRSDLHYFYARSFWNEKYPISKKIDSIYRKHIPKEQNKWMQKSLFEKTMLALILYRYGDSKIAKNIIKTLEENAVISKENGMYWKENKSGWYWYQSPIELQALIIEAFSEITGNTNNINELKTWLLKKKQLESWSTTKATTEAIYALLLQGSDWLSVEKNAEISFGTTLNKTELLPMNTIEAGTGYSKIQWNAEEITNTMDHITVQNKSAVPQYGGYYWQYFEDLDKITGPKEDKIMIKKELFLKQNTTEGTILKRITSSEQLKVGNLITVRVELNVKNNFEFVHMKDMRASGLEPTNVISKYKWQDGLGYYESTKDASTNFFFDYLPKGVHVFEYDLRVNNKGDFSNGITTIQSMYAPEFSSHSKGLRVKVH</sequence>
<accession>A0ABN1IZU2</accession>
<dbReference type="InterPro" id="IPR012910">
    <property type="entry name" value="Plug_dom"/>
</dbReference>
<dbReference type="SUPFAM" id="SSF49464">
    <property type="entry name" value="Carboxypeptidase regulatory domain-like"/>
    <property type="match status" value="1"/>
</dbReference>
<name>A0ABN1IZU2_9FLAO</name>
<dbReference type="Pfam" id="PF00207">
    <property type="entry name" value="A2M"/>
    <property type="match status" value="1"/>
</dbReference>
<evidence type="ECO:0000256" key="1">
    <source>
        <dbReference type="ARBA" id="ARBA00010556"/>
    </source>
</evidence>
<dbReference type="InterPro" id="IPR039426">
    <property type="entry name" value="TonB-dep_rcpt-like"/>
</dbReference>
<dbReference type="PANTHER" id="PTHR40094">
    <property type="entry name" value="ALPHA-2-MACROGLOBULIN HOMOLOG"/>
    <property type="match status" value="1"/>
</dbReference>
<comment type="caution">
    <text evidence="4">The sequence shown here is derived from an EMBL/GenBank/DDBJ whole genome shotgun (WGS) entry which is preliminary data.</text>
</comment>
<gene>
    <name evidence="4" type="ORF">GCM10009430_29550</name>
</gene>
<keyword evidence="2" id="KW-1134">Transmembrane beta strand</keyword>
<proteinExistence type="inferred from homology"/>
<comment type="similarity">
    <text evidence="2">Belongs to the TonB-dependent receptor family.</text>
</comment>
<dbReference type="Gene3D" id="2.170.130.10">
    <property type="entry name" value="TonB-dependent receptor, plug domain"/>
    <property type="match status" value="1"/>
</dbReference>
<dbReference type="InterPro" id="IPR047565">
    <property type="entry name" value="Alpha-macroglob_thiol-ester_cl"/>
</dbReference>
<evidence type="ECO:0000256" key="2">
    <source>
        <dbReference type="PROSITE-ProRule" id="PRU01360"/>
    </source>
</evidence>
<dbReference type="InterPro" id="IPR008930">
    <property type="entry name" value="Terpenoid_cyclase/PrenylTrfase"/>
</dbReference>
<dbReference type="InterPro" id="IPR001599">
    <property type="entry name" value="Macroglobln_a2"/>
</dbReference>
<dbReference type="SUPFAM" id="SSF56935">
    <property type="entry name" value="Porins"/>
    <property type="match status" value="1"/>
</dbReference>
<dbReference type="SMART" id="SM01360">
    <property type="entry name" value="A2M"/>
    <property type="match status" value="1"/>
</dbReference>
<dbReference type="InterPro" id="IPR008969">
    <property type="entry name" value="CarboxyPept-like_regulatory"/>
</dbReference>
<organism evidence="4 5">
    <name type="scientific">Aquimarina litoralis</name>
    <dbReference type="NCBI Taxonomy" id="584605"/>
    <lineage>
        <taxon>Bacteria</taxon>
        <taxon>Pseudomonadati</taxon>
        <taxon>Bacteroidota</taxon>
        <taxon>Flavobacteriia</taxon>
        <taxon>Flavobacteriales</taxon>
        <taxon>Flavobacteriaceae</taxon>
        <taxon>Aquimarina</taxon>
    </lineage>
</organism>
<comment type="subcellular location">
    <subcellularLocation>
        <location evidence="2">Cell outer membrane</location>
        <topology evidence="2">Multi-pass membrane protein</topology>
    </subcellularLocation>
</comment>
<dbReference type="RefSeq" id="WP_343913075.1">
    <property type="nucleotide sequence ID" value="NZ_BAAAGE010000003.1"/>
</dbReference>
<dbReference type="PANTHER" id="PTHR40094:SF1">
    <property type="entry name" value="UBIQUITIN DOMAIN-CONTAINING PROTEIN"/>
    <property type="match status" value="1"/>
</dbReference>
<evidence type="ECO:0000313" key="4">
    <source>
        <dbReference type="EMBL" id="GAA0724780.1"/>
    </source>
</evidence>
<dbReference type="Pfam" id="PF01835">
    <property type="entry name" value="MG2"/>
    <property type="match status" value="1"/>
</dbReference>
<dbReference type="Pfam" id="PF07715">
    <property type="entry name" value="Plug"/>
    <property type="match status" value="1"/>
</dbReference>
<dbReference type="Gene3D" id="2.60.40.1930">
    <property type="match status" value="1"/>
</dbReference>
<comment type="similarity">
    <text evidence="1">Belongs to the protease inhibitor I39 (alpha-2-macroglobulin) family. Bacterial alpha-2-macroglobulin subfamily.</text>
</comment>
<keyword evidence="5" id="KW-1185">Reference proteome</keyword>
<evidence type="ECO:0000313" key="5">
    <source>
        <dbReference type="Proteomes" id="UP001501758"/>
    </source>
</evidence>
<keyword evidence="2" id="KW-0998">Cell outer membrane</keyword>
<protein>
    <recommendedName>
        <fullName evidence="3">Alpha-2-macroglobulin domain-containing protein</fullName>
    </recommendedName>
</protein>
<dbReference type="SMART" id="SM01419">
    <property type="entry name" value="Thiol-ester_cl"/>
    <property type="match status" value="1"/>
</dbReference>
<evidence type="ECO:0000259" key="3">
    <source>
        <dbReference type="SMART" id="SM01360"/>
    </source>
</evidence>
<dbReference type="Gene3D" id="1.50.10.20">
    <property type="match status" value="1"/>
</dbReference>
<dbReference type="NCBIfam" id="TIGR04057">
    <property type="entry name" value="SusC_RagA_signa"/>
    <property type="match status" value="1"/>
</dbReference>
<dbReference type="InterPro" id="IPR002890">
    <property type="entry name" value="MG2"/>
</dbReference>
<dbReference type="InterPro" id="IPR037066">
    <property type="entry name" value="Plug_dom_sf"/>
</dbReference>
<dbReference type="InterPro" id="IPR051802">
    <property type="entry name" value="YfhM-like"/>
</dbReference>
<dbReference type="SUPFAM" id="SSF48239">
    <property type="entry name" value="Terpenoid cyclases/Protein prenyltransferases"/>
    <property type="match status" value="1"/>
</dbReference>
<reference evidence="4 5" key="1">
    <citation type="journal article" date="2019" name="Int. J. Syst. Evol. Microbiol.">
        <title>The Global Catalogue of Microorganisms (GCM) 10K type strain sequencing project: providing services to taxonomists for standard genome sequencing and annotation.</title>
        <authorList>
            <consortium name="The Broad Institute Genomics Platform"/>
            <consortium name="The Broad Institute Genome Sequencing Center for Infectious Disease"/>
            <person name="Wu L."/>
            <person name="Ma J."/>
        </authorList>
    </citation>
    <scope>NUCLEOTIDE SEQUENCE [LARGE SCALE GENOMIC DNA]</scope>
    <source>
        <strain evidence="4 5">JCM 15974</strain>
    </source>
</reference>
<dbReference type="PROSITE" id="PS52016">
    <property type="entry name" value="TONB_DEPENDENT_REC_3"/>
    <property type="match status" value="1"/>
</dbReference>
<dbReference type="InterPro" id="IPR023997">
    <property type="entry name" value="TonB-dep_OMP_SusC/RagA_CS"/>
</dbReference>
<feature type="domain" description="Alpha-2-macroglobulin" evidence="3">
    <location>
        <begin position="1419"/>
        <end position="1509"/>
    </location>
</feature>
<dbReference type="Pfam" id="PF17973">
    <property type="entry name" value="bMG10"/>
    <property type="match status" value="1"/>
</dbReference>
<keyword evidence="2" id="KW-0813">Transport</keyword>
<dbReference type="InterPro" id="IPR041246">
    <property type="entry name" value="Bact_MG10"/>
</dbReference>
<dbReference type="Pfam" id="PF13715">
    <property type="entry name" value="CarbopepD_reg_2"/>
    <property type="match status" value="1"/>
</dbReference>
<dbReference type="EMBL" id="BAAAGE010000003">
    <property type="protein sequence ID" value="GAA0724780.1"/>
    <property type="molecule type" value="Genomic_DNA"/>
</dbReference>
<dbReference type="Proteomes" id="UP001501758">
    <property type="component" value="Unassembled WGS sequence"/>
</dbReference>
<keyword evidence="2" id="KW-0472">Membrane</keyword>
<keyword evidence="2" id="KW-0812">Transmembrane</keyword>